<dbReference type="InterPro" id="IPR050352">
    <property type="entry name" value="ABCG_transporters"/>
</dbReference>
<comment type="subcellular location">
    <subcellularLocation>
        <location evidence="1">Membrane</location>
        <topology evidence="1">Multi-pass membrane protein</topology>
    </subcellularLocation>
</comment>
<evidence type="ECO:0000256" key="6">
    <source>
        <dbReference type="ARBA" id="ARBA00023136"/>
    </source>
</evidence>
<feature type="transmembrane region" description="Helical" evidence="7">
    <location>
        <begin position="397"/>
        <end position="424"/>
    </location>
</feature>
<dbReference type="Gene3D" id="3.40.50.300">
    <property type="entry name" value="P-loop containing nucleotide triphosphate hydrolases"/>
    <property type="match status" value="1"/>
</dbReference>
<dbReference type="InterPro" id="IPR043926">
    <property type="entry name" value="ABCG_dom"/>
</dbReference>
<proteinExistence type="inferred from homology"/>
<comment type="caution">
    <text evidence="9">The sequence shown here is derived from an EMBL/GenBank/DDBJ whole genome shotgun (WGS) entry which is preliminary data.</text>
</comment>
<dbReference type="Pfam" id="PF01061">
    <property type="entry name" value="ABC2_membrane"/>
    <property type="match status" value="1"/>
</dbReference>
<evidence type="ECO:0000256" key="5">
    <source>
        <dbReference type="ARBA" id="ARBA00022989"/>
    </source>
</evidence>
<dbReference type="SUPFAM" id="SSF52540">
    <property type="entry name" value="P-loop containing nucleoside triphosphate hydrolases"/>
    <property type="match status" value="1"/>
</dbReference>
<evidence type="ECO:0000256" key="3">
    <source>
        <dbReference type="ARBA" id="ARBA00022448"/>
    </source>
</evidence>
<organism evidence="9 10">
    <name type="scientific">Dinothrombium tinctorium</name>
    <dbReference type="NCBI Taxonomy" id="1965070"/>
    <lineage>
        <taxon>Eukaryota</taxon>
        <taxon>Metazoa</taxon>
        <taxon>Ecdysozoa</taxon>
        <taxon>Arthropoda</taxon>
        <taxon>Chelicerata</taxon>
        <taxon>Arachnida</taxon>
        <taxon>Acari</taxon>
        <taxon>Acariformes</taxon>
        <taxon>Trombidiformes</taxon>
        <taxon>Prostigmata</taxon>
        <taxon>Anystina</taxon>
        <taxon>Parasitengona</taxon>
        <taxon>Trombidioidea</taxon>
        <taxon>Trombidiidae</taxon>
        <taxon>Dinothrombium</taxon>
    </lineage>
</organism>
<dbReference type="InterPro" id="IPR027417">
    <property type="entry name" value="P-loop_NTPase"/>
</dbReference>
<dbReference type="GO" id="GO:0140359">
    <property type="term" value="F:ABC-type transporter activity"/>
    <property type="evidence" value="ECO:0007669"/>
    <property type="project" value="InterPro"/>
</dbReference>
<reference evidence="9 10" key="1">
    <citation type="journal article" date="2018" name="Gigascience">
        <title>Genomes of trombidid mites reveal novel predicted allergens and laterally-transferred genes associated with secondary metabolism.</title>
        <authorList>
            <person name="Dong X."/>
            <person name="Chaisiri K."/>
            <person name="Xia D."/>
            <person name="Armstrong S.D."/>
            <person name="Fang Y."/>
            <person name="Donnelly M.J."/>
            <person name="Kadowaki T."/>
            <person name="McGarry J.W."/>
            <person name="Darby A.C."/>
            <person name="Makepeace B.L."/>
        </authorList>
    </citation>
    <scope>NUCLEOTIDE SEQUENCE [LARGE SCALE GENOMIC DNA]</scope>
    <source>
        <strain evidence="9">UoL-WK</strain>
    </source>
</reference>
<dbReference type="PANTHER" id="PTHR48041">
    <property type="entry name" value="ABC TRANSPORTER G FAMILY MEMBER 28"/>
    <property type="match status" value="1"/>
</dbReference>
<keyword evidence="9" id="KW-0067">ATP-binding</keyword>
<feature type="transmembrane region" description="Helical" evidence="7">
    <location>
        <begin position="436"/>
        <end position="456"/>
    </location>
</feature>
<accession>A0A443QJY3</accession>
<keyword evidence="6 7" id="KW-0472">Membrane</keyword>
<dbReference type="Proteomes" id="UP000285301">
    <property type="component" value="Unassembled WGS sequence"/>
</dbReference>
<protein>
    <submittedName>
        <fullName evidence="9">ATP-binding cassette sub-family G member 1-like protein</fullName>
    </submittedName>
</protein>
<dbReference type="STRING" id="1965070.A0A443QJY3"/>
<keyword evidence="4 7" id="KW-0812">Transmembrane</keyword>
<feature type="domain" description="ABC transporter" evidence="8">
    <location>
        <begin position="16"/>
        <end position="256"/>
    </location>
</feature>
<evidence type="ECO:0000256" key="1">
    <source>
        <dbReference type="ARBA" id="ARBA00004141"/>
    </source>
</evidence>
<dbReference type="GO" id="GO:0005524">
    <property type="term" value="F:ATP binding"/>
    <property type="evidence" value="ECO:0007669"/>
    <property type="project" value="UniProtKB-KW"/>
</dbReference>
<feature type="transmembrane region" description="Helical" evidence="7">
    <location>
        <begin position="294"/>
        <end position="314"/>
    </location>
</feature>
<dbReference type="GO" id="GO:0016887">
    <property type="term" value="F:ATP hydrolysis activity"/>
    <property type="evidence" value="ECO:0007669"/>
    <property type="project" value="InterPro"/>
</dbReference>
<evidence type="ECO:0000259" key="8">
    <source>
        <dbReference type="PROSITE" id="PS50893"/>
    </source>
</evidence>
<keyword evidence="10" id="KW-1185">Reference proteome</keyword>
<keyword evidence="3" id="KW-0813">Transport</keyword>
<dbReference type="InterPro" id="IPR013525">
    <property type="entry name" value="ABC2_TM"/>
</dbReference>
<dbReference type="OrthoDB" id="66620at2759"/>
<name>A0A443QJY3_9ACAR</name>
<dbReference type="EMBL" id="NCKU01006605">
    <property type="protein sequence ID" value="RWS03328.1"/>
    <property type="molecule type" value="Genomic_DNA"/>
</dbReference>
<dbReference type="GO" id="GO:0016020">
    <property type="term" value="C:membrane"/>
    <property type="evidence" value="ECO:0007669"/>
    <property type="project" value="UniProtKB-SubCell"/>
</dbReference>
<dbReference type="Pfam" id="PF19055">
    <property type="entry name" value="ABC2_membrane_7"/>
    <property type="match status" value="1"/>
</dbReference>
<evidence type="ECO:0000313" key="9">
    <source>
        <dbReference type="EMBL" id="RWS03328.1"/>
    </source>
</evidence>
<feature type="transmembrane region" description="Helical" evidence="7">
    <location>
        <begin position="355"/>
        <end position="377"/>
    </location>
</feature>
<evidence type="ECO:0000256" key="7">
    <source>
        <dbReference type="SAM" id="Phobius"/>
    </source>
</evidence>
<gene>
    <name evidence="9" type="ORF">B4U79_13159</name>
</gene>
<comment type="similarity">
    <text evidence="2">Belongs to the ABC transporter superfamily. ABCG family. Eye pigment precursor importer (TC 3.A.1.204) subfamily.</text>
</comment>
<evidence type="ECO:0000313" key="10">
    <source>
        <dbReference type="Proteomes" id="UP000285301"/>
    </source>
</evidence>
<feature type="transmembrane region" description="Helical" evidence="7">
    <location>
        <begin position="462"/>
        <end position="484"/>
    </location>
</feature>
<keyword evidence="5 7" id="KW-1133">Transmembrane helix</keyword>
<sequence length="646" mass="72892">MDIKYSIFWTNIRYVVKGSWIDRKLGRKEKEILKSVSGRLNSGQLTAIMGPSGAGKSTLLEILVGIRRNGVHGCIMYEGRKEKLDIAFIPQNDTYLDVFTVNETLLFASRVRFATKLNNDEYFSKSLLIGEENDDINDGKLYHMNVIKNVLNIIGLEHVQDTLRLPLTVLCTIHQPNPKTFNLFDKVYVLSNQGKCVYEGSPQHLTERLLMIGAQCPKFYNPADYIIEVAAGEHGTEIIENLIEFHKTETMVTIPIDSHLATLDSVKIKPNFPFVTHFIHLFLRSCALYFRNRLLLSLRLFTFLFSAFFLAYLFGSRVGTASGCPVLDGTLSPEMAEKAMKAGIAEAKAVADNMALLFVSVFLLIGGALFTTTIAVIDELRAFVKQRRNNWYGLWSFHFGMLLSDLPNQIIFPTIYIVIVYVLTNQAPEWWRFSNFLNIFLLLVSIAYSLGMIAGTVFMENIVAAIFCGPILIIIAALFSGLVVRIEIMPKVLRYISKLNFLRYAVEGIIITIYGYERCDKDVETKVTSMKQMLMGLIANILTIVDRELNGESDYENNDYDKSLIANITSSRESYVKDMSDAVVRAIMAGAGAGREDENGKPISRITGFFGVDDNDLHYCILMLIVNVVVYKVLAFIIMQKRCKHV</sequence>
<feature type="transmembrane region" description="Helical" evidence="7">
    <location>
        <begin position="617"/>
        <end position="639"/>
    </location>
</feature>
<dbReference type="PROSITE" id="PS50893">
    <property type="entry name" value="ABC_TRANSPORTER_2"/>
    <property type="match status" value="1"/>
</dbReference>
<evidence type="ECO:0000256" key="2">
    <source>
        <dbReference type="ARBA" id="ARBA00005814"/>
    </source>
</evidence>
<dbReference type="InterPro" id="IPR003439">
    <property type="entry name" value="ABC_transporter-like_ATP-bd"/>
</dbReference>
<evidence type="ECO:0000256" key="4">
    <source>
        <dbReference type="ARBA" id="ARBA00022692"/>
    </source>
</evidence>
<dbReference type="Pfam" id="PF00005">
    <property type="entry name" value="ABC_tran"/>
    <property type="match status" value="1"/>
</dbReference>
<keyword evidence="9" id="KW-0547">Nucleotide-binding</keyword>
<dbReference type="PANTHER" id="PTHR48041:SF78">
    <property type="entry name" value="ABC TRANSPORTER EXPRESSED IN TRACHEA, ISOFORM A"/>
    <property type="match status" value="1"/>
</dbReference>
<dbReference type="AlphaFoldDB" id="A0A443QJY3"/>